<evidence type="ECO:0000313" key="3">
    <source>
        <dbReference type="Proteomes" id="UP000653305"/>
    </source>
</evidence>
<keyword evidence="1" id="KW-0812">Transmembrane</keyword>
<reference evidence="2" key="1">
    <citation type="submission" date="2020-07" db="EMBL/GenBank/DDBJ databases">
        <title>Ethylene signaling mediates host invasion by parasitic plants.</title>
        <authorList>
            <person name="Yoshida S."/>
        </authorList>
    </citation>
    <scope>NUCLEOTIDE SEQUENCE</scope>
    <source>
        <strain evidence="2">Okayama</strain>
    </source>
</reference>
<evidence type="ECO:0000256" key="1">
    <source>
        <dbReference type="SAM" id="Phobius"/>
    </source>
</evidence>
<feature type="transmembrane region" description="Helical" evidence="1">
    <location>
        <begin position="187"/>
        <end position="208"/>
    </location>
</feature>
<protein>
    <submittedName>
        <fullName evidence="2">Uncharacterized protein</fullName>
    </submittedName>
</protein>
<evidence type="ECO:0000313" key="2">
    <source>
        <dbReference type="EMBL" id="GFQ08186.1"/>
    </source>
</evidence>
<dbReference type="EMBL" id="BMAC01003535">
    <property type="protein sequence ID" value="GFQ08186.1"/>
    <property type="molecule type" value="Genomic_DNA"/>
</dbReference>
<name>A0A830DN78_9LAMI</name>
<keyword evidence="3" id="KW-1185">Reference proteome</keyword>
<accession>A0A830DN78</accession>
<dbReference type="AlphaFoldDB" id="A0A830DN78"/>
<gene>
    <name evidence="2" type="ORF">PHJA_002962600</name>
</gene>
<organism evidence="2 3">
    <name type="scientific">Phtheirospermum japonicum</name>
    <dbReference type="NCBI Taxonomy" id="374723"/>
    <lineage>
        <taxon>Eukaryota</taxon>
        <taxon>Viridiplantae</taxon>
        <taxon>Streptophyta</taxon>
        <taxon>Embryophyta</taxon>
        <taxon>Tracheophyta</taxon>
        <taxon>Spermatophyta</taxon>
        <taxon>Magnoliopsida</taxon>
        <taxon>eudicotyledons</taxon>
        <taxon>Gunneridae</taxon>
        <taxon>Pentapetalae</taxon>
        <taxon>asterids</taxon>
        <taxon>lamiids</taxon>
        <taxon>Lamiales</taxon>
        <taxon>Orobanchaceae</taxon>
        <taxon>Orobanchaceae incertae sedis</taxon>
        <taxon>Phtheirospermum</taxon>
    </lineage>
</organism>
<dbReference type="PANTHER" id="PTHR34116:SF2">
    <property type="entry name" value="THH1_TOM1_TOM3 DOMAIN-CONTAINING PROTEIN"/>
    <property type="match status" value="1"/>
</dbReference>
<feature type="transmembrane region" description="Helical" evidence="1">
    <location>
        <begin position="12"/>
        <end position="35"/>
    </location>
</feature>
<keyword evidence="1" id="KW-1133">Transmembrane helix</keyword>
<dbReference type="PANTHER" id="PTHR34116">
    <property type="entry name" value="PLASMINOGEN ACTIVATOR INHIBITOR"/>
    <property type="match status" value="1"/>
</dbReference>
<proteinExistence type="predicted"/>
<dbReference type="Proteomes" id="UP000653305">
    <property type="component" value="Unassembled WGS sequence"/>
</dbReference>
<comment type="caution">
    <text evidence="2">The sequence shown here is derived from an EMBL/GenBank/DDBJ whole genome shotgun (WGS) entry which is preliminary data.</text>
</comment>
<feature type="transmembrane region" description="Helical" evidence="1">
    <location>
        <begin position="55"/>
        <end position="74"/>
    </location>
</feature>
<sequence length="234" mass="27223">MPQKRFIADALSVVTISLVSILALFFLFCIIYTLYFRSRIRSQGLIQLSYFNGPWIIRIIYIFLTLWWGFGEIARLRILRRNGIISKWQVNVCKYYIVSNLGFSEPCFFSRPRFSPPRIVTEIGCFKSELECENSRVRSPLLVPMFVLQLAVSLVGPNYKGKFFPKLPSYFFEAAVFSNDNIAICSYPLLSTIFLGIFATVLTGYLLWLGRRILHLVINKGLQKRVYNIDIFYF</sequence>
<keyword evidence="1" id="KW-0472">Membrane</keyword>
<dbReference type="OrthoDB" id="1869454at2759"/>